<evidence type="ECO:0000256" key="5">
    <source>
        <dbReference type="ARBA" id="ARBA00022692"/>
    </source>
</evidence>
<dbReference type="GO" id="GO:0042910">
    <property type="term" value="F:xenobiotic transmembrane transporter activity"/>
    <property type="evidence" value="ECO:0007669"/>
    <property type="project" value="InterPro"/>
</dbReference>
<organism evidence="10 11">
    <name type="scientific">Maritimibacter fusiformis</name>
    <dbReference type="NCBI Taxonomy" id="2603819"/>
    <lineage>
        <taxon>Bacteria</taxon>
        <taxon>Pseudomonadati</taxon>
        <taxon>Pseudomonadota</taxon>
        <taxon>Alphaproteobacteria</taxon>
        <taxon>Rhodobacterales</taxon>
        <taxon>Roseobacteraceae</taxon>
        <taxon>Maritimibacter</taxon>
    </lineage>
</organism>
<feature type="transmembrane region" description="Helical" evidence="8">
    <location>
        <begin position="170"/>
        <end position="187"/>
    </location>
</feature>
<comment type="similarity">
    <text evidence="2 8">Belongs to the major facilitator superfamily. Bcr/CmlA family.</text>
</comment>
<feature type="transmembrane region" description="Helical" evidence="8">
    <location>
        <begin position="340"/>
        <end position="365"/>
    </location>
</feature>
<feature type="transmembrane region" description="Helical" evidence="8">
    <location>
        <begin position="51"/>
        <end position="71"/>
    </location>
</feature>
<evidence type="ECO:0000256" key="2">
    <source>
        <dbReference type="ARBA" id="ARBA00006236"/>
    </source>
</evidence>
<dbReference type="PROSITE" id="PS50850">
    <property type="entry name" value="MFS"/>
    <property type="match status" value="1"/>
</dbReference>
<dbReference type="CDD" id="cd17320">
    <property type="entry name" value="MFS_MdfA_MDR_like"/>
    <property type="match status" value="1"/>
</dbReference>
<evidence type="ECO:0000259" key="9">
    <source>
        <dbReference type="PROSITE" id="PS50850"/>
    </source>
</evidence>
<dbReference type="SUPFAM" id="SSF103473">
    <property type="entry name" value="MFS general substrate transporter"/>
    <property type="match status" value="1"/>
</dbReference>
<dbReference type="PANTHER" id="PTHR43124">
    <property type="entry name" value="PURINE EFFLUX PUMP PBUE"/>
    <property type="match status" value="1"/>
</dbReference>
<keyword evidence="8" id="KW-0997">Cell inner membrane</keyword>
<dbReference type="RefSeq" id="WP_148376170.1">
    <property type="nucleotide sequence ID" value="NZ_VSIY01000003.1"/>
</dbReference>
<feature type="transmembrane region" description="Helical" evidence="8">
    <location>
        <begin position="108"/>
        <end position="128"/>
    </location>
</feature>
<dbReference type="AlphaFoldDB" id="A0A5D0RPQ7"/>
<evidence type="ECO:0000256" key="4">
    <source>
        <dbReference type="ARBA" id="ARBA00022475"/>
    </source>
</evidence>
<feature type="transmembrane region" description="Helical" evidence="8">
    <location>
        <begin position="83"/>
        <end position="102"/>
    </location>
</feature>
<proteinExistence type="inferred from homology"/>
<feature type="transmembrane region" description="Helical" evidence="8">
    <location>
        <begin position="310"/>
        <end position="328"/>
    </location>
</feature>
<evidence type="ECO:0000313" key="10">
    <source>
        <dbReference type="EMBL" id="TYB83079.1"/>
    </source>
</evidence>
<feature type="transmembrane region" description="Helical" evidence="8">
    <location>
        <begin position="377"/>
        <end position="396"/>
    </location>
</feature>
<evidence type="ECO:0000256" key="1">
    <source>
        <dbReference type="ARBA" id="ARBA00004651"/>
    </source>
</evidence>
<evidence type="ECO:0000313" key="11">
    <source>
        <dbReference type="Proteomes" id="UP000322080"/>
    </source>
</evidence>
<evidence type="ECO:0000256" key="3">
    <source>
        <dbReference type="ARBA" id="ARBA00022448"/>
    </source>
</evidence>
<dbReference type="Proteomes" id="UP000322080">
    <property type="component" value="Unassembled WGS sequence"/>
</dbReference>
<comment type="subcellular location">
    <subcellularLocation>
        <location evidence="8">Cell inner membrane</location>
        <topology evidence="8">Multi-pass membrane protein</topology>
    </subcellularLocation>
    <subcellularLocation>
        <location evidence="1">Cell membrane</location>
        <topology evidence="1">Multi-pass membrane protein</topology>
    </subcellularLocation>
</comment>
<feature type="domain" description="Major facilitator superfamily (MFS) profile" evidence="9">
    <location>
        <begin position="17"/>
        <end position="400"/>
    </location>
</feature>
<dbReference type="Pfam" id="PF07690">
    <property type="entry name" value="MFS_1"/>
    <property type="match status" value="1"/>
</dbReference>
<name>A0A5D0RPQ7_9RHOB</name>
<feature type="transmembrane region" description="Helical" evidence="8">
    <location>
        <begin position="140"/>
        <end position="158"/>
    </location>
</feature>
<dbReference type="Gene3D" id="1.20.1720.10">
    <property type="entry name" value="Multidrug resistance protein D"/>
    <property type="match status" value="1"/>
</dbReference>
<sequence length="407" mass="43227">MSDVPVIRFLDRTTPPHLVTLIMLAGVSTLSLNVFLPSLPGMTEYFETDYHLMQLAVTLYLAMNALLQVVIGPISDRYGRRPVLLWSCVGFVLATIGCLFAPNVGVFLAFRMLQAVIGAGMVLSRAVVRDMVSTDKAASMMAYVTMGMAVVPMFAPAIGGVLDAALGWKANFWLLVLVGVLVWWVVWRDLGETGMRREGKMIDQVREYPELLTSPRFWGYAAAAMFSSGGFFSYLGGAPYVGQEIFRLSSAELGILFGAAGWGYLAGNWVAARMSVRFGINRMILAGGGVGVAGLLLNAVLHMAGLGGPWVFFGLMIPLGMGNGMVMPNANAGMVSVRPGLAGSAAGLGGAMMLGGGAVLSSFAGTVLGPDSGPTPLLLLMLATTGASVVAILFVMRRERRLRLTRL</sequence>
<accession>A0A5D0RPQ7</accession>
<dbReference type="GO" id="GO:0005886">
    <property type="term" value="C:plasma membrane"/>
    <property type="evidence" value="ECO:0007669"/>
    <property type="project" value="UniProtKB-SubCell"/>
</dbReference>
<dbReference type="GO" id="GO:1990961">
    <property type="term" value="P:xenobiotic detoxification by transmembrane export across the plasma membrane"/>
    <property type="evidence" value="ECO:0007669"/>
    <property type="project" value="InterPro"/>
</dbReference>
<dbReference type="InterPro" id="IPR020846">
    <property type="entry name" value="MFS_dom"/>
</dbReference>
<evidence type="ECO:0000256" key="8">
    <source>
        <dbReference type="RuleBase" id="RU365088"/>
    </source>
</evidence>
<evidence type="ECO:0000256" key="6">
    <source>
        <dbReference type="ARBA" id="ARBA00022989"/>
    </source>
</evidence>
<feature type="transmembrane region" description="Helical" evidence="8">
    <location>
        <begin position="18"/>
        <end position="39"/>
    </location>
</feature>
<keyword evidence="4" id="KW-1003">Cell membrane</keyword>
<keyword evidence="6 8" id="KW-1133">Transmembrane helix</keyword>
<protein>
    <recommendedName>
        <fullName evidence="8">Bcr/CflA family efflux transporter</fullName>
    </recommendedName>
</protein>
<feature type="transmembrane region" description="Helical" evidence="8">
    <location>
        <begin position="217"/>
        <end position="241"/>
    </location>
</feature>
<keyword evidence="5 8" id="KW-0812">Transmembrane</keyword>
<feature type="transmembrane region" description="Helical" evidence="8">
    <location>
        <begin position="283"/>
        <end position="304"/>
    </location>
</feature>
<gene>
    <name evidence="10" type="ORF">FVF75_02535</name>
</gene>
<dbReference type="InterPro" id="IPR011701">
    <property type="entry name" value="MFS"/>
</dbReference>
<dbReference type="InterPro" id="IPR005829">
    <property type="entry name" value="Sugar_transporter_CS"/>
</dbReference>
<evidence type="ECO:0000256" key="7">
    <source>
        <dbReference type="ARBA" id="ARBA00023136"/>
    </source>
</evidence>
<keyword evidence="7 8" id="KW-0472">Membrane</keyword>
<dbReference type="InterPro" id="IPR004812">
    <property type="entry name" value="Efflux_drug-R_Bcr/CmlA"/>
</dbReference>
<feature type="transmembrane region" description="Helical" evidence="8">
    <location>
        <begin position="253"/>
        <end position="271"/>
    </location>
</feature>
<keyword evidence="11" id="KW-1185">Reference proteome</keyword>
<reference evidence="10 11" key="1">
    <citation type="submission" date="2019-08" db="EMBL/GenBank/DDBJ databases">
        <title>Identification of a novel species of the genus Boseongicola.</title>
        <authorList>
            <person name="Zhang X.-Q."/>
        </authorList>
    </citation>
    <scope>NUCLEOTIDE SEQUENCE [LARGE SCALE GENOMIC DNA]</scope>
    <source>
        <strain evidence="10 11">HY14</strain>
    </source>
</reference>
<dbReference type="EMBL" id="VSIY01000003">
    <property type="protein sequence ID" value="TYB83079.1"/>
    <property type="molecule type" value="Genomic_DNA"/>
</dbReference>
<dbReference type="InterPro" id="IPR036259">
    <property type="entry name" value="MFS_trans_sf"/>
</dbReference>
<dbReference type="PROSITE" id="PS00216">
    <property type="entry name" value="SUGAR_TRANSPORT_1"/>
    <property type="match status" value="1"/>
</dbReference>
<dbReference type="InterPro" id="IPR050189">
    <property type="entry name" value="MFS_Efflux_Transporters"/>
</dbReference>
<dbReference type="NCBIfam" id="TIGR00710">
    <property type="entry name" value="efflux_Bcr_CflA"/>
    <property type="match status" value="1"/>
</dbReference>
<keyword evidence="3 8" id="KW-0813">Transport</keyword>
<dbReference type="PANTHER" id="PTHR43124:SF3">
    <property type="entry name" value="CHLORAMPHENICOL EFFLUX PUMP RV0191"/>
    <property type="match status" value="1"/>
</dbReference>
<comment type="caution">
    <text evidence="10">The sequence shown here is derived from an EMBL/GenBank/DDBJ whole genome shotgun (WGS) entry which is preliminary data.</text>
</comment>